<dbReference type="RefSeq" id="WP_234254557.1">
    <property type="nucleotide sequence ID" value="NZ_JABFTV010000008.1"/>
</dbReference>
<comment type="caution">
    <text evidence="7">The sequence shown here is derived from an EMBL/GenBank/DDBJ whole genome shotgun (WGS) entry which is preliminary data.</text>
</comment>
<dbReference type="InterPro" id="IPR003593">
    <property type="entry name" value="AAA+_ATPase"/>
</dbReference>
<accession>A0ABS9AV48</accession>
<dbReference type="PANTHER" id="PTHR42798">
    <property type="entry name" value="LIPOPROTEIN-RELEASING SYSTEM ATP-BINDING PROTEIN LOLD"/>
    <property type="match status" value="1"/>
</dbReference>
<dbReference type="PANTHER" id="PTHR42798:SF2">
    <property type="entry name" value="ABC TRANSPORTER ATP-BINDING PROTEIN MG467-RELATED"/>
    <property type="match status" value="1"/>
</dbReference>
<evidence type="ECO:0000313" key="8">
    <source>
        <dbReference type="Proteomes" id="UP001320272"/>
    </source>
</evidence>
<organism evidence="7 8">
    <name type="scientific">Billgrantia aerodenitrificans</name>
    <dbReference type="NCBI Taxonomy" id="2733483"/>
    <lineage>
        <taxon>Bacteria</taxon>
        <taxon>Pseudomonadati</taxon>
        <taxon>Pseudomonadota</taxon>
        <taxon>Gammaproteobacteria</taxon>
        <taxon>Oceanospirillales</taxon>
        <taxon>Halomonadaceae</taxon>
        <taxon>Billgrantia</taxon>
    </lineage>
</organism>
<sequence length="249" mass="27731">MDETAEVVFHARGLKRFYQMGEMTIQALRGIDLELHAGELVVMLGASGSGKSTLLNILGGLDSPSEGTLSYHPRRSEGSHEPPSLNLATASQRELTNFRRHHVGFVFQFYNLISSLTARENVAVVTEISRTPLPPEEALALVGLEHRLDHFPSQLSGGEQQRVAIARAVAKQPEVLLCDEPTGALDFQTGIRVLEVLERINRETGTTVAIITHNEVIGDMADRIIRLRDGRVDDWQANAQRRRPQELRW</sequence>
<evidence type="ECO:0000256" key="4">
    <source>
        <dbReference type="ARBA" id="ARBA00022840"/>
    </source>
</evidence>
<dbReference type="SMART" id="SM00382">
    <property type="entry name" value="AAA"/>
    <property type="match status" value="1"/>
</dbReference>
<protein>
    <submittedName>
        <fullName evidence="7">ABC transporter ATP-binding protein</fullName>
    </submittedName>
</protein>
<comment type="similarity">
    <text evidence="1">Belongs to the ABC transporter superfamily.</text>
</comment>
<keyword evidence="4 7" id="KW-0067">ATP-binding</keyword>
<proteinExistence type="inferred from homology"/>
<dbReference type="SUPFAM" id="SSF52540">
    <property type="entry name" value="P-loop containing nucleoside triphosphate hydrolases"/>
    <property type="match status" value="1"/>
</dbReference>
<dbReference type="PROSITE" id="PS00211">
    <property type="entry name" value="ABC_TRANSPORTER_1"/>
    <property type="match status" value="1"/>
</dbReference>
<dbReference type="InterPro" id="IPR003439">
    <property type="entry name" value="ABC_transporter-like_ATP-bd"/>
</dbReference>
<feature type="region of interest" description="Disordered" evidence="5">
    <location>
        <begin position="66"/>
        <end position="85"/>
    </location>
</feature>
<dbReference type="InterPro" id="IPR017911">
    <property type="entry name" value="MacB-like_ATP-bd"/>
</dbReference>
<evidence type="ECO:0000256" key="3">
    <source>
        <dbReference type="ARBA" id="ARBA00022741"/>
    </source>
</evidence>
<evidence type="ECO:0000259" key="6">
    <source>
        <dbReference type="PROSITE" id="PS50893"/>
    </source>
</evidence>
<dbReference type="PROSITE" id="PS50893">
    <property type="entry name" value="ABC_TRANSPORTER_2"/>
    <property type="match status" value="1"/>
</dbReference>
<name>A0ABS9AV48_9GAMM</name>
<dbReference type="Pfam" id="PF00005">
    <property type="entry name" value="ABC_tran"/>
    <property type="match status" value="1"/>
</dbReference>
<dbReference type="CDD" id="cd03255">
    <property type="entry name" value="ABC_MJ0796_LolCDE_FtsE"/>
    <property type="match status" value="1"/>
</dbReference>
<dbReference type="EMBL" id="JABFTV010000008">
    <property type="protein sequence ID" value="MCE8025518.1"/>
    <property type="molecule type" value="Genomic_DNA"/>
</dbReference>
<keyword evidence="3" id="KW-0547">Nucleotide-binding</keyword>
<gene>
    <name evidence="7" type="ORF">HOP59_15405</name>
</gene>
<evidence type="ECO:0000256" key="1">
    <source>
        <dbReference type="ARBA" id="ARBA00005417"/>
    </source>
</evidence>
<feature type="domain" description="ABC transporter" evidence="6">
    <location>
        <begin position="9"/>
        <end position="247"/>
    </location>
</feature>
<dbReference type="GO" id="GO:0005524">
    <property type="term" value="F:ATP binding"/>
    <property type="evidence" value="ECO:0007669"/>
    <property type="project" value="UniProtKB-KW"/>
</dbReference>
<keyword evidence="2" id="KW-0813">Transport</keyword>
<evidence type="ECO:0000256" key="2">
    <source>
        <dbReference type="ARBA" id="ARBA00022448"/>
    </source>
</evidence>
<keyword evidence="8" id="KW-1185">Reference proteome</keyword>
<dbReference type="Gene3D" id="3.40.50.300">
    <property type="entry name" value="P-loop containing nucleotide triphosphate hydrolases"/>
    <property type="match status" value="1"/>
</dbReference>
<dbReference type="InterPro" id="IPR017871">
    <property type="entry name" value="ABC_transporter-like_CS"/>
</dbReference>
<dbReference type="Proteomes" id="UP001320272">
    <property type="component" value="Unassembled WGS sequence"/>
</dbReference>
<reference evidence="7 8" key="1">
    <citation type="journal article" date="2021" name="Front. Microbiol.">
        <title>Aerobic Denitrification and Heterotrophic Sulfur Oxidation in the Genus Halomonas Revealed by Six Novel Species Characterizations and Genome-Based Analysis.</title>
        <authorList>
            <person name="Wang L."/>
            <person name="Shao Z."/>
        </authorList>
    </citation>
    <scope>NUCLEOTIDE SEQUENCE [LARGE SCALE GENOMIC DNA]</scope>
    <source>
        <strain evidence="7 8">MCCC 1A11058</strain>
    </source>
</reference>
<dbReference type="InterPro" id="IPR027417">
    <property type="entry name" value="P-loop_NTPase"/>
</dbReference>
<evidence type="ECO:0000256" key="5">
    <source>
        <dbReference type="SAM" id="MobiDB-lite"/>
    </source>
</evidence>
<evidence type="ECO:0000313" key="7">
    <source>
        <dbReference type="EMBL" id="MCE8025518.1"/>
    </source>
</evidence>